<evidence type="ECO:0000313" key="2">
    <source>
        <dbReference type="Proteomes" id="UP000240760"/>
    </source>
</evidence>
<evidence type="ECO:0000313" key="1">
    <source>
        <dbReference type="EMBL" id="PTB74412.1"/>
    </source>
</evidence>
<dbReference type="AlphaFoldDB" id="A0A2T4BYP3"/>
<accession>A0A2T4BYP3</accession>
<keyword evidence="2" id="KW-1185">Reference proteome</keyword>
<reference evidence="1 2" key="1">
    <citation type="submission" date="2016-07" db="EMBL/GenBank/DDBJ databases">
        <title>Multiple horizontal gene transfer events from other fungi enriched the ability of initially mycotrophic Trichoderma (Ascomycota) to feed on dead plant biomass.</title>
        <authorList>
            <consortium name="DOE Joint Genome Institute"/>
            <person name="Aerts A."/>
            <person name="Atanasova L."/>
            <person name="Chenthamara K."/>
            <person name="Zhang J."/>
            <person name="Grujic M."/>
            <person name="Henrissat B."/>
            <person name="Kuo A."/>
            <person name="Salamov A."/>
            <person name="Lipzen A."/>
            <person name="Labutti K."/>
            <person name="Barry K."/>
            <person name="Miao Y."/>
            <person name="Rahimi M.J."/>
            <person name="Shen Q."/>
            <person name="Grigoriev I.V."/>
            <person name="Kubicek C.P."/>
            <person name="Druzhinina I.S."/>
        </authorList>
    </citation>
    <scope>NUCLEOTIDE SEQUENCE [LARGE SCALE GENOMIC DNA]</scope>
    <source>
        <strain evidence="1 2">ATCC 18648</strain>
    </source>
</reference>
<sequence>MNFSFMFVWPNNAPTIATGKCLRRYYEVKQKSGQGQVKVRSTLRGAEGPAEEIKSSVEVRARFFLLSTLQHFDSLRIRPLNYCLQLVTRAAPLHSPDILSVDRPSSSPSPSPSPSLSIYSTQILHHPYRIFSSTSLPYISTDTINRTRYLYDPRRYDTLALEKVRQPCSRITNSPHSLSCLV</sequence>
<protein>
    <submittedName>
        <fullName evidence="1">Uncharacterized protein</fullName>
    </submittedName>
</protein>
<dbReference type="Proteomes" id="UP000240760">
    <property type="component" value="Unassembled WGS sequence"/>
</dbReference>
<name>A0A2T4BYP3_TRILO</name>
<dbReference type="EMBL" id="KZ679136">
    <property type="protein sequence ID" value="PTB74412.1"/>
    <property type="molecule type" value="Genomic_DNA"/>
</dbReference>
<proteinExistence type="predicted"/>
<organism evidence="1 2">
    <name type="scientific">Trichoderma longibrachiatum ATCC 18648</name>
    <dbReference type="NCBI Taxonomy" id="983965"/>
    <lineage>
        <taxon>Eukaryota</taxon>
        <taxon>Fungi</taxon>
        <taxon>Dikarya</taxon>
        <taxon>Ascomycota</taxon>
        <taxon>Pezizomycotina</taxon>
        <taxon>Sordariomycetes</taxon>
        <taxon>Hypocreomycetidae</taxon>
        <taxon>Hypocreales</taxon>
        <taxon>Hypocreaceae</taxon>
        <taxon>Trichoderma</taxon>
    </lineage>
</organism>
<gene>
    <name evidence="1" type="ORF">M440DRAFT_1047592</name>
</gene>